<dbReference type="Proteomes" id="UP000318053">
    <property type="component" value="Unassembled WGS sequence"/>
</dbReference>
<dbReference type="InterPro" id="IPR006626">
    <property type="entry name" value="PbH1"/>
</dbReference>
<dbReference type="SMART" id="SM00710">
    <property type="entry name" value="PbH1"/>
    <property type="match status" value="6"/>
</dbReference>
<organism evidence="3 4">
    <name type="scientific">Allorhodopirellula solitaria</name>
    <dbReference type="NCBI Taxonomy" id="2527987"/>
    <lineage>
        <taxon>Bacteria</taxon>
        <taxon>Pseudomonadati</taxon>
        <taxon>Planctomycetota</taxon>
        <taxon>Planctomycetia</taxon>
        <taxon>Pirellulales</taxon>
        <taxon>Pirellulaceae</taxon>
        <taxon>Allorhodopirellula</taxon>
    </lineage>
</organism>
<dbReference type="AlphaFoldDB" id="A0A5C5YJL8"/>
<dbReference type="EMBL" id="SJPK01000001">
    <property type="protein sequence ID" value="TWT75032.1"/>
    <property type="molecule type" value="Genomic_DNA"/>
</dbReference>
<comment type="caution">
    <text evidence="3">The sequence shown here is derived from an EMBL/GenBank/DDBJ whole genome shotgun (WGS) entry which is preliminary data.</text>
</comment>
<name>A0A5C5YJL8_9BACT</name>
<keyword evidence="4" id="KW-1185">Reference proteome</keyword>
<dbReference type="SUPFAM" id="SSF51126">
    <property type="entry name" value="Pectin lyase-like"/>
    <property type="match status" value="1"/>
</dbReference>
<dbReference type="InterPro" id="IPR011050">
    <property type="entry name" value="Pectin_lyase_fold/virulence"/>
</dbReference>
<protein>
    <recommendedName>
        <fullName evidence="2">Right handed beta helix domain-containing protein</fullName>
    </recommendedName>
</protein>
<evidence type="ECO:0000256" key="1">
    <source>
        <dbReference type="SAM" id="MobiDB-lite"/>
    </source>
</evidence>
<dbReference type="PANTHER" id="PTHR36453:SF1">
    <property type="entry name" value="RIGHT HANDED BETA HELIX DOMAIN-CONTAINING PROTEIN"/>
    <property type="match status" value="1"/>
</dbReference>
<reference evidence="3 4" key="1">
    <citation type="submission" date="2019-02" db="EMBL/GenBank/DDBJ databases">
        <title>Deep-cultivation of Planctomycetes and their phenomic and genomic characterization uncovers novel biology.</title>
        <authorList>
            <person name="Wiegand S."/>
            <person name="Jogler M."/>
            <person name="Boedeker C."/>
            <person name="Pinto D."/>
            <person name="Vollmers J."/>
            <person name="Rivas-Marin E."/>
            <person name="Kohn T."/>
            <person name="Peeters S.H."/>
            <person name="Heuer A."/>
            <person name="Rast P."/>
            <person name="Oberbeckmann S."/>
            <person name="Bunk B."/>
            <person name="Jeske O."/>
            <person name="Meyerdierks A."/>
            <person name="Storesund J.E."/>
            <person name="Kallscheuer N."/>
            <person name="Luecker S."/>
            <person name="Lage O.M."/>
            <person name="Pohl T."/>
            <person name="Merkel B.J."/>
            <person name="Hornburger P."/>
            <person name="Mueller R.-W."/>
            <person name="Bruemmer F."/>
            <person name="Labrenz M."/>
            <person name="Spormann A.M."/>
            <person name="Op Den Camp H."/>
            <person name="Overmann J."/>
            <person name="Amann R."/>
            <person name="Jetten M.S.M."/>
            <person name="Mascher T."/>
            <person name="Medema M.H."/>
            <person name="Devos D.P."/>
            <person name="Kaster A.-K."/>
            <person name="Ovreas L."/>
            <person name="Rohde M."/>
            <person name="Galperin M.Y."/>
            <person name="Jogler C."/>
        </authorList>
    </citation>
    <scope>NUCLEOTIDE SEQUENCE [LARGE SCALE GENOMIC DNA]</scope>
    <source>
        <strain evidence="3 4">CA85</strain>
    </source>
</reference>
<sequence length="754" mass="83197">MKIHQTLVLSRAILPWLLIVTVTLVVHRESFATDIFVSVDGHAQADGSIESPYESIPDAVTAVRAMRAAGNVDPVVIYLREGRHQLDETLVLGMQDGNPNTTTGRLEKHGAGQVTRPAYLTFAAYPGEQPVVSAGVPVTGWKRLEPPPSELPGGAVGKVWVADLPTELGRFHCLFDAHGRLSRARDAGFAVTKPGDQQTLHFPEDALKSWENMEDVEIQVRPFRPWVINMLPLASVDEASGVAKTRVSATYAMSALPGWVHNPSGANVWVENVLEALDEPGEWVVNTKTRKVYLWPSHPDSNGAPQGILAPSTSELIRVEGTIDYDAPMDTPVRGIAFSGLTLTHADRLAWTSDEARVGWGMQHDWDMFDKSTATLRFRGAEECSVTGCRFLDSGGSGLRMDLHAQHIRIEDCEFSHLGEAGILLAGYGPGTKDVNHHNDIVNNHIHHFSEITWHSPGVWAWQSGHNRISHNDIHDSGYAAVLITTRVNPYRNRGSLTGEGARTIRRDEIAPETKEARTGYEAWQNREKYLHSRHNLLEYNDISHAVQLLSDGNGIYVSGAGTGNMVRYNFLHDNQAHSLPAAIRCDDDQHDTLIYGNVLYKNRGFSAGIASKGVNDIINNFIVAPVAVPKWGYLSFEWVPVTGSKVRHNIIISHPEGGNAYAARPKGNRKPGDRGPDLKQLDMDSNLYFHPTDSHWMDEKLRKMRELGKEKSSLFGDPLFADPAAGDFSFRTGSPALKLGIEPLDVSKMGRQK</sequence>
<dbReference type="Pfam" id="PF13229">
    <property type="entry name" value="Beta_helix"/>
    <property type="match status" value="1"/>
</dbReference>
<dbReference type="Gene3D" id="2.160.20.10">
    <property type="entry name" value="Single-stranded right-handed beta-helix, Pectin lyase-like"/>
    <property type="match status" value="2"/>
</dbReference>
<feature type="domain" description="Right handed beta helix" evidence="2">
    <location>
        <begin position="378"/>
        <end position="486"/>
    </location>
</feature>
<feature type="region of interest" description="Disordered" evidence="1">
    <location>
        <begin position="658"/>
        <end position="678"/>
    </location>
</feature>
<evidence type="ECO:0000313" key="3">
    <source>
        <dbReference type="EMBL" id="TWT75032.1"/>
    </source>
</evidence>
<dbReference type="RefSeq" id="WP_246112400.1">
    <property type="nucleotide sequence ID" value="NZ_SJPK01000001.1"/>
</dbReference>
<dbReference type="InterPro" id="IPR039448">
    <property type="entry name" value="Beta_helix"/>
</dbReference>
<gene>
    <name evidence="3" type="ORF">CA85_03200</name>
</gene>
<proteinExistence type="predicted"/>
<dbReference type="PANTHER" id="PTHR36453">
    <property type="entry name" value="SECRETED PROTEIN-RELATED"/>
    <property type="match status" value="1"/>
</dbReference>
<dbReference type="InterPro" id="IPR012334">
    <property type="entry name" value="Pectin_lyas_fold"/>
</dbReference>
<accession>A0A5C5YJL8</accession>
<evidence type="ECO:0000259" key="2">
    <source>
        <dbReference type="Pfam" id="PF13229"/>
    </source>
</evidence>
<evidence type="ECO:0000313" key="4">
    <source>
        <dbReference type="Proteomes" id="UP000318053"/>
    </source>
</evidence>